<reference evidence="2 3" key="1">
    <citation type="submission" date="2019-02" db="EMBL/GenBank/DDBJ databases">
        <authorList>
            <person name="Lehtovirta-Morley E L."/>
        </authorList>
    </citation>
    <scope>NUCLEOTIDE SEQUENCE [LARGE SCALE GENOMIC DNA]</scope>
    <source>
        <strain evidence="2">NFRAN1</strain>
    </source>
</reference>
<dbReference type="Pfam" id="PF18929">
    <property type="entry name" value="DUF5678"/>
    <property type="match status" value="1"/>
</dbReference>
<dbReference type="OrthoDB" id="11495at2157"/>
<name>A0A484ICW0_9ARCH</name>
<dbReference type="Proteomes" id="UP000294299">
    <property type="component" value="Chromosome NFRAN"/>
</dbReference>
<dbReference type="InterPro" id="IPR043734">
    <property type="entry name" value="DUF5678"/>
</dbReference>
<dbReference type="EMBL" id="LR216287">
    <property type="protein sequence ID" value="VFJ15186.1"/>
    <property type="molecule type" value="Genomic_DNA"/>
</dbReference>
<evidence type="ECO:0000313" key="2">
    <source>
        <dbReference type="EMBL" id="VFJ15186.1"/>
    </source>
</evidence>
<dbReference type="KEGG" id="nfn:NFRAN_2863"/>
<accession>A0A484ICW0</accession>
<sequence>MQNLDDFAKSDLDKLERLANNFKWIHKQRGDLREKYDNKYVAIKDKKVLDKDTNLDRLIKRLNIRNYDESIAIEYIQN</sequence>
<dbReference type="GeneID" id="39421983"/>
<proteinExistence type="predicted"/>
<protein>
    <recommendedName>
        <fullName evidence="1">DUF5678 domain-containing protein</fullName>
    </recommendedName>
</protein>
<dbReference type="AlphaFoldDB" id="A0A484ICW0"/>
<keyword evidence="3" id="KW-1185">Reference proteome</keyword>
<dbReference type="RefSeq" id="WP_134485174.1">
    <property type="nucleotide sequence ID" value="NZ_LR216287.1"/>
</dbReference>
<evidence type="ECO:0000259" key="1">
    <source>
        <dbReference type="Pfam" id="PF18929"/>
    </source>
</evidence>
<gene>
    <name evidence="2" type="ORF">NFRAN_2863</name>
</gene>
<evidence type="ECO:0000313" key="3">
    <source>
        <dbReference type="Proteomes" id="UP000294299"/>
    </source>
</evidence>
<feature type="domain" description="DUF5678" evidence="1">
    <location>
        <begin position="32"/>
        <end position="76"/>
    </location>
</feature>
<organism evidence="2 3">
    <name type="scientific">Candidatus Nitrosocosmicus franklandianus</name>
    <dbReference type="NCBI Taxonomy" id="1798806"/>
    <lineage>
        <taxon>Archaea</taxon>
        <taxon>Nitrososphaerota</taxon>
        <taxon>Nitrososphaeria</taxon>
        <taxon>Nitrososphaerales</taxon>
        <taxon>Nitrososphaeraceae</taxon>
        <taxon>Candidatus Nitrosocosmicus</taxon>
    </lineage>
</organism>